<feature type="chain" id="PRO_5012967247" description="Phosphoanhydride phosphohydrolase" evidence="1">
    <location>
        <begin position="19"/>
        <end position="400"/>
    </location>
</feature>
<dbReference type="InterPro" id="IPR029033">
    <property type="entry name" value="His_PPase_superfam"/>
</dbReference>
<dbReference type="EMBL" id="NCXK01000008">
    <property type="protein sequence ID" value="PAK78076.1"/>
    <property type="molecule type" value="Genomic_DNA"/>
</dbReference>
<dbReference type="OrthoDB" id="395886at2"/>
<accession>A0A269Y098</accession>
<dbReference type="AlphaFoldDB" id="A0A269Y098"/>
<name>A0A269Y098_9PROT</name>
<dbReference type="RefSeq" id="WP_095349749.1">
    <property type="nucleotide sequence ID" value="NZ_JBDNMF010000005.1"/>
</dbReference>
<dbReference type="Gene3D" id="3.40.50.1240">
    <property type="entry name" value="Phosphoglycerate mutase-like"/>
    <property type="match status" value="2"/>
</dbReference>
<dbReference type="InterPro" id="IPR033379">
    <property type="entry name" value="Acid_Pase_AS"/>
</dbReference>
<dbReference type="Proteomes" id="UP000216151">
    <property type="component" value="Unassembled WGS sequence"/>
</dbReference>
<organism evidence="2 3">
    <name type="scientific">Acetobacter fabarum</name>
    <dbReference type="NCBI Taxonomy" id="483199"/>
    <lineage>
        <taxon>Bacteria</taxon>
        <taxon>Pseudomonadati</taxon>
        <taxon>Pseudomonadota</taxon>
        <taxon>Alphaproteobacteria</taxon>
        <taxon>Acetobacterales</taxon>
        <taxon>Acetobacteraceae</taxon>
        <taxon>Acetobacter</taxon>
    </lineage>
</organism>
<proteinExistence type="predicted"/>
<dbReference type="CDD" id="cd07061">
    <property type="entry name" value="HP_HAP_like"/>
    <property type="match status" value="1"/>
</dbReference>
<comment type="caution">
    <text evidence="2">The sequence shown here is derived from an EMBL/GenBank/DDBJ whole genome shotgun (WGS) entry which is preliminary data.</text>
</comment>
<gene>
    <name evidence="2" type="ORF">B8X00_07940</name>
</gene>
<evidence type="ECO:0008006" key="4">
    <source>
        <dbReference type="Google" id="ProtNLM"/>
    </source>
</evidence>
<sequence>MRHLALFCALFVATPALAAPSAPLPSTQHGAVLERVVLLARHGIRSPTKPPQTLQAQTGHAWAQWPAAPGELTAHGKQALAQMVELVRQHYTQAGLLQQGNCPTPASIAIWADAKDHRTRESGSIWADQLAPACGLRASNLPDGQEDPIFAGSPAPLSTQEQSAITREFDQRARTLPPTVEASMSTLQAVLAPTACTTDTPHCLSANKATLAWKKGKPHLEGGIATGGTAAENLLLEYTQGMPAQAEPFGGHDPATLIGQVFPLHTEESWLVRRLPTLAAHKGAPMAAAVQNALDGKPVEGVPAVTGQTKLFVLAGHDTNLDALATLYGLDWSFADQPDPTAPNTTLAFELWRTAHGPYIVVRLFHQGLEALRTLAPLTPALAMQVIAAGTSLQTLQPAR</sequence>
<dbReference type="InterPro" id="IPR000560">
    <property type="entry name" value="His_Pase_clade-2"/>
</dbReference>
<keyword evidence="1" id="KW-0732">Signal</keyword>
<dbReference type="Pfam" id="PF00328">
    <property type="entry name" value="His_Phos_2"/>
    <property type="match status" value="1"/>
</dbReference>
<keyword evidence="3" id="KW-1185">Reference proteome</keyword>
<dbReference type="PROSITE" id="PS00616">
    <property type="entry name" value="HIS_ACID_PHOSPHAT_1"/>
    <property type="match status" value="1"/>
</dbReference>
<reference evidence="2 3" key="1">
    <citation type="submission" date="2017-04" db="EMBL/GenBank/DDBJ databases">
        <title>Kefir bacterial isolates.</title>
        <authorList>
            <person name="Kim Y."/>
            <person name="Blasche S."/>
            <person name="Patil K.R."/>
        </authorList>
    </citation>
    <scope>NUCLEOTIDE SEQUENCE [LARGE SCALE GENOMIC DNA]</scope>
    <source>
        <strain evidence="2 3">KR</strain>
    </source>
</reference>
<evidence type="ECO:0000313" key="2">
    <source>
        <dbReference type="EMBL" id="PAK78076.1"/>
    </source>
</evidence>
<protein>
    <recommendedName>
        <fullName evidence="4">Phosphoanhydride phosphohydrolase</fullName>
    </recommendedName>
</protein>
<evidence type="ECO:0000313" key="3">
    <source>
        <dbReference type="Proteomes" id="UP000216151"/>
    </source>
</evidence>
<dbReference type="SUPFAM" id="SSF53254">
    <property type="entry name" value="Phosphoglycerate mutase-like"/>
    <property type="match status" value="1"/>
</dbReference>
<feature type="signal peptide" evidence="1">
    <location>
        <begin position="1"/>
        <end position="18"/>
    </location>
</feature>
<evidence type="ECO:0000256" key="1">
    <source>
        <dbReference type="SAM" id="SignalP"/>
    </source>
</evidence>